<reference evidence="1 2" key="1">
    <citation type="journal article" date="2016" name="Nat. Commun.">
        <title>Thousands of microbial genomes shed light on interconnected biogeochemical processes in an aquifer system.</title>
        <authorList>
            <person name="Anantharaman K."/>
            <person name="Brown C.T."/>
            <person name="Hug L.A."/>
            <person name="Sharon I."/>
            <person name="Castelle C.J."/>
            <person name="Probst A.J."/>
            <person name="Thomas B.C."/>
            <person name="Singh A."/>
            <person name="Wilkins M.J."/>
            <person name="Karaoz U."/>
            <person name="Brodie E.L."/>
            <person name="Williams K.H."/>
            <person name="Hubbard S.S."/>
            <person name="Banfield J.F."/>
        </authorList>
    </citation>
    <scope>NUCLEOTIDE SEQUENCE [LARGE SCALE GENOMIC DNA]</scope>
</reference>
<dbReference type="AlphaFoldDB" id="A0A1G1ZFP0"/>
<organism evidence="1 2">
    <name type="scientific">Candidatus Harrisonbacteria bacterium RIFCSPHIGHO2_02_FULL_42_16</name>
    <dbReference type="NCBI Taxonomy" id="1798404"/>
    <lineage>
        <taxon>Bacteria</taxon>
        <taxon>Candidatus Harrisoniibacteriota</taxon>
    </lineage>
</organism>
<evidence type="ECO:0008006" key="3">
    <source>
        <dbReference type="Google" id="ProtNLM"/>
    </source>
</evidence>
<accession>A0A1G1ZFP0</accession>
<comment type="caution">
    <text evidence="1">The sequence shown here is derived from an EMBL/GenBank/DDBJ whole genome shotgun (WGS) entry which is preliminary data.</text>
</comment>
<name>A0A1G1ZFP0_9BACT</name>
<proteinExistence type="predicted"/>
<dbReference type="Proteomes" id="UP000177960">
    <property type="component" value="Unassembled WGS sequence"/>
</dbReference>
<protein>
    <recommendedName>
        <fullName evidence="3">Glycosidase related protein</fullName>
    </recommendedName>
</protein>
<gene>
    <name evidence="1" type="ORF">A3B92_02060</name>
</gene>
<dbReference type="EMBL" id="MHJG01000023">
    <property type="protein sequence ID" value="OGY63373.1"/>
    <property type="molecule type" value="Genomic_DNA"/>
</dbReference>
<dbReference type="STRING" id="1798404.A3B92_02060"/>
<evidence type="ECO:0000313" key="1">
    <source>
        <dbReference type="EMBL" id="OGY63373.1"/>
    </source>
</evidence>
<sequence>MRNAADTIAKILKADKHSIYKMEDRLSAITGKKEVLEKIIEENNQQVNNRLLDLGVSRNASVKEVHDALISKIEADDNLIFNALGGMVCDSQNDCNKILKLAQKVAASNHGFFLKKEVARKFLFNEPPKKIMEFLGYESVEEMLKKESLLEIYSGLRFLEGNEWQNKVFFKQYEKLTPDDFEERPVAIHTLSPKWNEATKKFVLKKWHNISHLKELGVVFVIPISLGISGEVLRMLSLVFHYLHEIPFYSDLFKIIAKVPETFSENFVSLLRGDVLERHLADTEKFSFLVIQRYLAKDDENDWRLFYPHINPEATHWLRAEEDLVKMAGEIDGFSGELAFWRNLDWVGDYFKDEVGEDVLVSFNLVDSVMSLVREKELIKYLYHHQEALWNKIFMEYFSNEQLEKFSKEYLLQGYFEI</sequence>
<evidence type="ECO:0000313" key="2">
    <source>
        <dbReference type="Proteomes" id="UP000177960"/>
    </source>
</evidence>